<dbReference type="Pfam" id="PF13672">
    <property type="entry name" value="PP2C_2"/>
    <property type="match status" value="1"/>
</dbReference>
<proteinExistence type="predicted"/>
<dbReference type="SMART" id="SM00332">
    <property type="entry name" value="PP2Cc"/>
    <property type="match status" value="1"/>
</dbReference>
<dbReference type="InterPro" id="IPR001932">
    <property type="entry name" value="PPM-type_phosphatase-like_dom"/>
</dbReference>
<dbReference type="SUPFAM" id="SSF81606">
    <property type="entry name" value="PP2C-like"/>
    <property type="match status" value="1"/>
</dbReference>
<accession>A0A1X7N061</accession>
<reference evidence="3" key="1">
    <citation type="submission" date="2017-04" db="EMBL/GenBank/DDBJ databases">
        <authorList>
            <person name="Varghese N."/>
            <person name="Submissions S."/>
        </authorList>
    </citation>
    <scope>NUCLEOTIDE SEQUENCE [LARGE SCALE GENOMIC DNA]</scope>
    <source>
        <strain evidence="3">VKM Ac-2121</strain>
    </source>
</reference>
<dbReference type="AlphaFoldDB" id="A0A1X7N061"/>
<dbReference type="InterPro" id="IPR036457">
    <property type="entry name" value="PPM-type-like_dom_sf"/>
</dbReference>
<dbReference type="CDD" id="cd00143">
    <property type="entry name" value="PP2Cc"/>
    <property type="match status" value="1"/>
</dbReference>
<dbReference type="PROSITE" id="PS51746">
    <property type="entry name" value="PPM_2"/>
    <property type="match status" value="1"/>
</dbReference>
<dbReference type="RefSeq" id="WP_208856873.1">
    <property type="nucleotide sequence ID" value="NZ_FXBM01000001.1"/>
</dbReference>
<dbReference type="STRING" id="1891671.SAMN06295885_0379"/>
<dbReference type="Gene3D" id="3.60.40.10">
    <property type="entry name" value="PPM-type phosphatase domain"/>
    <property type="match status" value="1"/>
</dbReference>
<dbReference type="SMART" id="SM00331">
    <property type="entry name" value="PP2C_SIG"/>
    <property type="match status" value="1"/>
</dbReference>
<keyword evidence="3" id="KW-1185">Reference proteome</keyword>
<evidence type="ECO:0000313" key="3">
    <source>
        <dbReference type="Proteomes" id="UP000193711"/>
    </source>
</evidence>
<gene>
    <name evidence="2" type="ORF">SAMN06295885_0379</name>
</gene>
<dbReference type="EMBL" id="FXBM01000001">
    <property type="protein sequence ID" value="SMH29989.1"/>
    <property type="molecule type" value="Genomic_DNA"/>
</dbReference>
<name>A0A1X7N061_9MICO</name>
<dbReference type="Proteomes" id="UP000193711">
    <property type="component" value="Unassembled WGS sequence"/>
</dbReference>
<sequence length="351" mass="36083">MSGELSTPCPVCGEPVTAGDAFCEACGSTLIVRAAQAAPPTAEPAPCVYCGGTVADDGYCEQCGRPAPTEREHWAEAPHPLVGGVCDRGLRHAANEDAMALGARADGGGVLRTALLVVCDGVSSTPDSDRASLAAARAALSALQAEVGEEARGADRWGALLQMAVARASGAIDAAVPEKRANPPSCTFTAAILDGALLVTGNVGDSRSYWIPDAGPARQLTVDDSWAQEQIASGMGRAEAETAPDAHAITKWLGADAHDEEPTIASVVLEEPGWVLACSDGLWNYASSAEDLAGVLRTTLERVGSDPVTVSEALVAWANERGGHDNITAALARFEPEPVEKADPSTSTPPH</sequence>
<protein>
    <submittedName>
        <fullName evidence="2">Serine/threonine protein phosphatase PrpC</fullName>
    </submittedName>
</protein>
<evidence type="ECO:0000259" key="1">
    <source>
        <dbReference type="PROSITE" id="PS51746"/>
    </source>
</evidence>
<feature type="domain" description="PPM-type phosphatase" evidence="1">
    <location>
        <begin position="81"/>
        <end position="334"/>
    </location>
</feature>
<organism evidence="2 3">
    <name type="scientific">Rathayibacter oskolensis</name>
    <dbReference type="NCBI Taxonomy" id="1891671"/>
    <lineage>
        <taxon>Bacteria</taxon>
        <taxon>Bacillati</taxon>
        <taxon>Actinomycetota</taxon>
        <taxon>Actinomycetes</taxon>
        <taxon>Micrococcales</taxon>
        <taxon>Microbacteriaceae</taxon>
        <taxon>Rathayibacter</taxon>
    </lineage>
</organism>
<evidence type="ECO:0000313" key="2">
    <source>
        <dbReference type="EMBL" id="SMH29989.1"/>
    </source>
</evidence>